<dbReference type="Gene3D" id="3.40.50.2000">
    <property type="entry name" value="Glycogen Phosphorylase B"/>
    <property type="match status" value="1"/>
</dbReference>
<evidence type="ECO:0000256" key="9">
    <source>
        <dbReference type="PIRSR" id="PIRSR639901-2"/>
    </source>
</evidence>
<dbReference type="EC" id="2.4.99.12" evidence="3 10"/>
<keyword evidence="10" id="KW-1003">Cell membrane</keyword>
<evidence type="ECO:0000256" key="1">
    <source>
        <dbReference type="ARBA" id="ARBA00003394"/>
    </source>
</evidence>
<evidence type="ECO:0000256" key="2">
    <source>
        <dbReference type="ARBA" id="ARBA00004713"/>
    </source>
</evidence>
<keyword evidence="10" id="KW-0472">Membrane</keyword>
<evidence type="ECO:0000256" key="6">
    <source>
        <dbReference type="ARBA" id="ARBA00031445"/>
    </source>
</evidence>
<proteinExistence type="inferred from homology"/>
<evidence type="ECO:0000256" key="5">
    <source>
        <dbReference type="ARBA" id="ARBA00022679"/>
    </source>
</evidence>
<feature type="site" description="Transition state stabilizer" evidence="9">
    <location>
        <position position="218"/>
    </location>
</feature>
<organism evidence="12 13">
    <name type="scientific">Microbaculum marinisediminis</name>
    <dbReference type="NCBI Taxonomy" id="2931392"/>
    <lineage>
        <taxon>Bacteria</taxon>
        <taxon>Pseudomonadati</taxon>
        <taxon>Pseudomonadota</taxon>
        <taxon>Alphaproteobacteria</taxon>
        <taxon>Hyphomicrobiales</taxon>
        <taxon>Tepidamorphaceae</taxon>
        <taxon>Microbaculum</taxon>
    </lineage>
</organism>
<dbReference type="Pfam" id="PF04413">
    <property type="entry name" value="Glycos_transf_N"/>
    <property type="match status" value="1"/>
</dbReference>
<dbReference type="PANTHER" id="PTHR42755:SF1">
    <property type="entry name" value="3-DEOXY-D-MANNO-OCTULOSONIC ACID TRANSFERASE, MITOCHONDRIAL-RELATED"/>
    <property type="match status" value="1"/>
</dbReference>
<protein>
    <recommendedName>
        <fullName evidence="4 10">3-deoxy-D-manno-octulosonic acid transferase</fullName>
        <shortName evidence="10">Kdo transferase</shortName>
        <ecNumber evidence="3 10">2.4.99.12</ecNumber>
    </recommendedName>
    <alternativeName>
        <fullName evidence="6 10">Lipid IV(A) 3-deoxy-D-manno-octulosonic acid transferase</fullName>
    </alternativeName>
</protein>
<sequence length="436" mass="46116">MAEAPRSLILATYRTLTSVAHPLAGLILSWRLKHGKEDPEHQGERYGEASLPRPDGPLVWVHAASVGETMSVLPMIERILADGRVSVLLTTGTMTSTRIARARLAGAGLNGRAIHQYVPLDGPRFVRRFLEHWRPGLAIFAESELWPNLILETARSGARLSLVNARMSDRSFRRWQKGPAMIGALLSRFDLCLAQSEGDAERLRALGAEPVICSGNLKYDVPAPAADEAALKDVGAAIGERPRWAAASLHPGEVEAILDAHAAIVAGRPGALTIIAPRHPERGAEMAAAAEARGLTVAVRSRGEMPAPDTDIYLFDTIGEMGLVYRLAPIVFMGGSLIPHGGQNPIEPAKLTTAILHGPHIHNFADVYAALHGAGGAEEIADAADLAGKVEAFMATPAAVGRHAEAANAAVSAFSGALDRSMAALDPLLSETAGGR</sequence>
<dbReference type="PANTHER" id="PTHR42755">
    <property type="entry name" value="3-DEOXY-MANNO-OCTULOSONATE CYTIDYLYLTRANSFERASE"/>
    <property type="match status" value="1"/>
</dbReference>
<dbReference type="GO" id="GO:0009244">
    <property type="term" value="P:lipopolysaccharide core region biosynthetic process"/>
    <property type="evidence" value="ECO:0007669"/>
    <property type="project" value="UniProtKB-UniRule"/>
</dbReference>
<dbReference type="AlphaFoldDB" id="A0AAW5QT33"/>
<dbReference type="InterPro" id="IPR007507">
    <property type="entry name" value="Glycos_transf_N"/>
</dbReference>
<name>A0AAW5QT33_9HYPH</name>
<dbReference type="GO" id="GO:0043842">
    <property type="term" value="F:Kdo transferase activity"/>
    <property type="evidence" value="ECO:0007669"/>
    <property type="project" value="UniProtKB-EC"/>
</dbReference>
<dbReference type="GO" id="GO:0005886">
    <property type="term" value="C:plasma membrane"/>
    <property type="evidence" value="ECO:0007669"/>
    <property type="project" value="UniProtKB-SubCell"/>
</dbReference>
<comment type="similarity">
    <text evidence="10">Belongs to the glycosyltransferase group 1 family.</text>
</comment>
<dbReference type="Proteomes" id="UP001320898">
    <property type="component" value="Unassembled WGS sequence"/>
</dbReference>
<comment type="caution">
    <text evidence="12">The sequence shown here is derived from an EMBL/GenBank/DDBJ whole genome shotgun (WGS) entry which is preliminary data.</text>
</comment>
<feature type="active site" description="Proton acceptor" evidence="8">
    <location>
        <position position="68"/>
    </location>
</feature>
<keyword evidence="13" id="KW-1185">Reference proteome</keyword>
<keyword evidence="10" id="KW-0448">Lipopolysaccharide biosynthesis</keyword>
<evidence type="ECO:0000256" key="10">
    <source>
        <dbReference type="RuleBase" id="RU365103"/>
    </source>
</evidence>
<feature type="domain" description="3-deoxy-D-manno-octulosonic-acid transferase N-terminal" evidence="11">
    <location>
        <begin position="43"/>
        <end position="221"/>
    </location>
</feature>
<evidence type="ECO:0000256" key="7">
    <source>
        <dbReference type="ARBA" id="ARBA00049183"/>
    </source>
</evidence>
<comment type="function">
    <text evidence="1 10">Involved in lipopolysaccharide (LPS) biosynthesis. Catalyzes the transfer of 3-deoxy-D-manno-octulosonate (Kdo) residue(s) from CMP-Kdo to lipid IV(A), the tetraacyldisaccharide-1,4'-bisphosphate precursor of lipid A.</text>
</comment>
<gene>
    <name evidence="12" type="ORF">MUB46_00645</name>
</gene>
<feature type="site" description="Transition state stabilizer" evidence="9">
    <location>
        <position position="142"/>
    </location>
</feature>
<evidence type="ECO:0000256" key="3">
    <source>
        <dbReference type="ARBA" id="ARBA00012621"/>
    </source>
</evidence>
<accession>A0AAW5QT33</accession>
<dbReference type="RefSeq" id="WP_261613925.1">
    <property type="nucleotide sequence ID" value="NZ_JALIDZ010000001.1"/>
</dbReference>
<dbReference type="Gene3D" id="3.40.50.11720">
    <property type="entry name" value="3-Deoxy-D-manno-octulosonic-acid transferase, N-terminal domain"/>
    <property type="match status" value="1"/>
</dbReference>
<evidence type="ECO:0000256" key="4">
    <source>
        <dbReference type="ARBA" id="ARBA00019077"/>
    </source>
</evidence>
<evidence type="ECO:0000259" key="11">
    <source>
        <dbReference type="Pfam" id="PF04413"/>
    </source>
</evidence>
<comment type="pathway">
    <text evidence="2 10">Bacterial outer membrane biogenesis; LPS core biosynthesis.</text>
</comment>
<evidence type="ECO:0000256" key="8">
    <source>
        <dbReference type="PIRSR" id="PIRSR639901-1"/>
    </source>
</evidence>
<comment type="catalytic activity">
    <reaction evidence="7 10">
        <text>lipid IVA (E. coli) + CMP-3-deoxy-beta-D-manno-octulosonate = alpha-Kdo-(2-&gt;6)-lipid IVA (E. coli) + CMP + H(+)</text>
        <dbReference type="Rhea" id="RHEA:28066"/>
        <dbReference type="ChEBI" id="CHEBI:15378"/>
        <dbReference type="ChEBI" id="CHEBI:58603"/>
        <dbReference type="ChEBI" id="CHEBI:60364"/>
        <dbReference type="ChEBI" id="CHEBI:60377"/>
        <dbReference type="ChEBI" id="CHEBI:85987"/>
        <dbReference type="EC" id="2.4.99.12"/>
    </reaction>
</comment>
<dbReference type="InterPro" id="IPR039901">
    <property type="entry name" value="Kdotransferase"/>
</dbReference>
<evidence type="ECO:0000313" key="12">
    <source>
        <dbReference type="EMBL" id="MCT8970357.1"/>
    </source>
</evidence>
<comment type="subcellular location">
    <subcellularLocation>
        <location evidence="10">Cell membrane</location>
    </subcellularLocation>
</comment>
<keyword evidence="5 10" id="KW-0808">Transferase</keyword>
<dbReference type="InterPro" id="IPR038107">
    <property type="entry name" value="Glycos_transf_N_sf"/>
</dbReference>
<reference evidence="12 13" key="1">
    <citation type="submission" date="2022-04" db="EMBL/GenBank/DDBJ databases">
        <authorList>
            <person name="Ye Y.-Q."/>
            <person name="Du Z.-J."/>
        </authorList>
    </citation>
    <scope>NUCLEOTIDE SEQUENCE [LARGE SCALE GENOMIC DNA]</scope>
    <source>
        <strain evidence="12 13">A6E488</strain>
    </source>
</reference>
<dbReference type="EMBL" id="JALIDZ010000001">
    <property type="protein sequence ID" value="MCT8970357.1"/>
    <property type="molecule type" value="Genomic_DNA"/>
</dbReference>
<evidence type="ECO:0000313" key="13">
    <source>
        <dbReference type="Proteomes" id="UP001320898"/>
    </source>
</evidence>
<dbReference type="GO" id="GO:0009245">
    <property type="term" value="P:lipid A biosynthetic process"/>
    <property type="evidence" value="ECO:0007669"/>
    <property type="project" value="TreeGrafter"/>
</dbReference>